<accession>A0A0D2D9F2</accession>
<evidence type="ECO:0000313" key="1">
    <source>
        <dbReference type="EMBL" id="KIW39040.1"/>
    </source>
</evidence>
<dbReference type="RefSeq" id="XP_016259256.1">
    <property type="nucleotide sequence ID" value="XM_016410234.1"/>
</dbReference>
<dbReference type="AlphaFoldDB" id="A0A0D2D9F2"/>
<gene>
    <name evidence="1" type="ORF">PV06_08856</name>
</gene>
<dbReference type="EMBL" id="KN847340">
    <property type="protein sequence ID" value="KIW39040.1"/>
    <property type="molecule type" value="Genomic_DNA"/>
</dbReference>
<proteinExistence type="predicted"/>
<sequence>MSSSEVFHSLSKPTLCASQYSWLQQERLYLEQVLGDQQHRSKQLNKILQNVESKIAKALSEQSTSEVLKPLRKSRKSLRGKLGRCMKLLHSTGESLNNILSRMESLQQTQFSPPSFTSQVQQTMHELPPLRSSWTTKTFSTSIQPYDVCRQISYSTTPFNRIVPGYRPMFYHVPQTPFLRPLHSLRPDAHMHPQIPSFELAPYAQAVFSPPSPAETVSMYNLNSTTVMAPLVPNKFAYLV</sequence>
<dbReference type="VEuPathDB" id="FungiDB:PV06_08856"/>
<dbReference type="GeneID" id="27360930"/>
<organism evidence="1 2">
    <name type="scientific">Exophiala oligosperma</name>
    <dbReference type="NCBI Taxonomy" id="215243"/>
    <lineage>
        <taxon>Eukaryota</taxon>
        <taxon>Fungi</taxon>
        <taxon>Dikarya</taxon>
        <taxon>Ascomycota</taxon>
        <taxon>Pezizomycotina</taxon>
        <taxon>Eurotiomycetes</taxon>
        <taxon>Chaetothyriomycetidae</taxon>
        <taxon>Chaetothyriales</taxon>
        <taxon>Herpotrichiellaceae</taxon>
        <taxon>Exophiala</taxon>
    </lineage>
</organism>
<keyword evidence="2" id="KW-1185">Reference proteome</keyword>
<name>A0A0D2D9F2_9EURO</name>
<protein>
    <submittedName>
        <fullName evidence="1">Uncharacterized protein</fullName>
    </submittedName>
</protein>
<dbReference type="Proteomes" id="UP000053342">
    <property type="component" value="Unassembled WGS sequence"/>
</dbReference>
<dbReference type="HOGENOM" id="CLU_1156397_0_0_1"/>
<reference evidence="1 2" key="1">
    <citation type="submission" date="2015-01" db="EMBL/GenBank/DDBJ databases">
        <title>The Genome Sequence of Exophiala oligosperma CBS72588.</title>
        <authorList>
            <consortium name="The Broad Institute Genomics Platform"/>
            <person name="Cuomo C."/>
            <person name="de Hoog S."/>
            <person name="Gorbushina A."/>
            <person name="Stielow B."/>
            <person name="Teixiera M."/>
            <person name="Abouelleil A."/>
            <person name="Chapman S.B."/>
            <person name="Priest M."/>
            <person name="Young S.K."/>
            <person name="Wortman J."/>
            <person name="Nusbaum C."/>
            <person name="Birren B."/>
        </authorList>
    </citation>
    <scope>NUCLEOTIDE SEQUENCE [LARGE SCALE GENOMIC DNA]</scope>
    <source>
        <strain evidence="1 2">CBS 72588</strain>
    </source>
</reference>
<evidence type="ECO:0000313" key="2">
    <source>
        <dbReference type="Proteomes" id="UP000053342"/>
    </source>
</evidence>